<evidence type="ECO:0000313" key="5">
    <source>
        <dbReference type="Proteomes" id="UP001168552"/>
    </source>
</evidence>
<feature type="domain" description="Peptidase M16 N-terminal" evidence="2">
    <location>
        <begin position="15"/>
        <end position="161"/>
    </location>
</feature>
<protein>
    <submittedName>
        <fullName evidence="4">Pitrilysin family protein</fullName>
    </submittedName>
</protein>
<comment type="caution">
    <text evidence="4">The sequence shown here is derived from an EMBL/GenBank/DDBJ whole genome shotgun (WGS) entry which is preliminary data.</text>
</comment>
<evidence type="ECO:0000256" key="1">
    <source>
        <dbReference type="ARBA" id="ARBA00007261"/>
    </source>
</evidence>
<keyword evidence="5" id="KW-1185">Reference proteome</keyword>
<dbReference type="RefSeq" id="WP_320004489.1">
    <property type="nucleotide sequence ID" value="NZ_JAUHJS010000005.1"/>
</dbReference>
<dbReference type="EMBL" id="JAUHJS010000005">
    <property type="protein sequence ID" value="MDN4165953.1"/>
    <property type="molecule type" value="Genomic_DNA"/>
</dbReference>
<proteinExistence type="inferred from homology"/>
<dbReference type="PANTHER" id="PTHR11851:SF49">
    <property type="entry name" value="MITOCHONDRIAL-PROCESSING PEPTIDASE SUBUNIT ALPHA"/>
    <property type="match status" value="1"/>
</dbReference>
<dbReference type="Gene3D" id="3.30.830.10">
    <property type="entry name" value="Metalloenzyme, LuxS/M16 peptidase-like"/>
    <property type="match status" value="2"/>
</dbReference>
<evidence type="ECO:0000313" key="4">
    <source>
        <dbReference type="EMBL" id="MDN4165953.1"/>
    </source>
</evidence>
<name>A0ABT8F6F7_9BACT</name>
<comment type="similarity">
    <text evidence="1">Belongs to the peptidase M16 family.</text>
</comment>
<dbReference type="InterPro" id="IPR050361">
    <property type="entry name" value="MPP/UQCRC_Complex"/>
</dbReference>
<dbReference type="InterPro" id="IPR011249">
    <property type="entry name" value="Metalloenz_LuxS/M16"/>
</dbReference>
<dbReference type="InterPro" id="IPR011765">
    <property type="entry name" value="Pept_M16_N"/>
</dbReference>
<evidence type="ECO:0000259" key="2">
    <source>
        <dbReference type="Pfam" id="PF00675"/>
    </source>
</evidence>
<dbReference type="InterPro" id="IPR007863">
    <property type="entry name" value="Peptidase_M16_C"/>
</dbReference>
<organism evidence="4 5">
    <name type="scientific">Shiella aurantiaca</name>
    <dbReference type="NCBI Taxonomy" id="3058365"/>
    <lineage>
        <taxon>Bacteria</taxon>
        <taxon>Pseudomonadati</taxon>
        <taxon>Bacteroidota</taxon>
        <taxon>Cytophagia</taxon>
        <taxon>Cytophagales</taxon>
        <taxon>Shiellaceae</taxon>
        <taxon>Shiella</taxon>
    </lineage>
</organism>
<dbReference type="SUPFAM" id="SSF63411">
    <property type="entry name" value="LuxS/MPP-like metallohydrolase"/>
    <property type="match status" value="2"/>
</dbReference>
<dbReference type="Pfam" id="PF00675">
    <property type="entry name" value="Peptidase_M16"/>
    <property type="match status" value="1"/>
</dbReference>
<dbReference type="Proteomes" id="UP001168552">
    <property type="component" value="Unassembled WGS sequence"/>
</dbReference>
<accession>A0ABT8F6F7</accession>
<dbReference type="PANTHER" id="PTHR11851">
    <property type="entry name" value="METALLOPROTEASE"/>
    <property type="match status" value="1"/>
</dbReference>
<dbReference type="Pfam" id="PF05193">
    <property type="entry name" value="Peptidase_M16_C"/>
    <property type="match status" value="1"/>
</dbReference>
<evidence type="ECO:0000259" key="3">
    <source>
        <dbReference type="Pfam" id="PF05193"/>
    </source>
</evidence>
<gene>
    <name evidence="4" type="ORF">QWY31_10595</name>
</gene>
<reference evidence="4" key="1">
    <citation type="submission" date="2023-06" db="EMBL/GenBank/DDBJ databases">
        <title>Cytophagales bacterium Strain LB-30, isolated from soil.</title>
        <authorList>
            <person name="Liu B."/>
        </authorList>
    </citation>
    <scope>NUCLEOTIDE SEQUENCE</scope>
    <source>
        <strain evidence="4">LB-30</strain>
    </source>
</reference>
<feature type="domain" description="Peptidase M16 C-terminal" evidence="3">
    <location>
        <begin position="168"/>
        <end position="342"/>
    </location>
</feature>
<sequence>MLDYELFTLPNGIRIVHKQVNNSKIVHCGFMLDIGSRDEKADQQGLAHFWEHMAFKGTQKRKAFHILNRLDSVGGELNAYTTKEKICFHASVLDSYFEQAFELLADITFDSVFPEKQIEKERNVILEEMMLYLDTPEDSIQDEFDTTIFGEHQLGKNILGDEESVKRFTRDDFKRFIQENLISERIIFSSVGNMPMKKVIKLAEKYISHIPVFNANRKRIPFTGYQPRIQEFQRPIKQAHCAIGRTAYSISDAKRMPFFMLVNILGGPGMNSKLNLSLREKYGYVYSVDANYSPYTDTGQLGIFFGTEPSQLDKSIKLVLKELDKIQKEPFGTSQLHKYKVQLMGQLAMAEENNMSLMIMMAKSLLDLERIDSLDEIFAAVESVTAAQLQEVAKEMFHPEGLSMLKYIPSESV</sequence>